<proteinExistence type="predicted"/>
<evidence type="ECO:0000313" key="2">
    <source>
        <dbReference type="Proteomes" id="UP000178759"/>
    </source>
</evidence>
<reference evidence="1 2" key="1">
    <citation type="journal article" date="2016" name="Nat. Commun.">
        <title>Thousands of microbial genomes shed light on interconnected biogeochemical processes in an aquifer system.</title>
        <authorList>
            <person name="Anantharaman K."/>
            <person name="Brown C.T."/>
            <person name="Hug L.A."/>
            <person name="Sharon I."/>
            <person name="Castelle C.J."/>
            <person name="Probst A.J."/>
            <person name="Thomas B.C."/>
            <person name="Singh A."/>
            <person name="Wilkins M.J."/>
            <person name="Karaoz U."/>
            <person name="Brodie E.L."/>
            <person name="Williams K.H."/>
            <person name="Hubbard S.S."/>
            <person name="Banfield J.F."/>
        </authorList>
    </citation>
    <scope>NUCLEOTIDE SEQUENCE [LARGE SCALE GENOMIC DNA]</scope>
</reference>
<sequence>MITDNDVKKLKKVFVTKQELKDELRYQKEEIIAKMDGRFAKLGKAIEEKIEKMKDDIIKQVGKFIAQAVLPITDDHETRIKKIEKHVFPTQ</sequence>
<comment type="caution">
    <text evidence="1">The sequence shown here is derived from an EMBL/GenBank/DDBJ whole genome shotgun (WGS) entry which is preliminary data.</text>
</comment>
<name>A0A1F6AJL7_9BACT</name>
<dbReference type="Proteomes" id="UP000178759">
    <property type="component" value="Unassembled WGS sequence"/>
</dbReference>
<dbReference type="STRING" id="1798392.A3A79_05650"/>
<dbReference type="EMBL" id="MFJV01000001">
    <property type="protein sequence ID" value="OGG24633.1"/>
    <property type="molecule type" value="Genomic_DNA"/>
</dbReference>
<dbReference type="AlphaFoldDB" id="A0A1F6AJL7"/>
<organism evidence="1 2">
    <name type="scientific">Candidatus Gottesmanbacteria bacterium RIFCSPLOWO2_01_FULL_43_11b</name>
    <dbReference type="NCBI Taxonomy" id="1798392"/>
    <lineage>
        <taxon>Bacteria</taxon>
        <taxon>Candidatus Gottesmaniibacteriota</taxon>
    </lineage>
</organism>
<evidence type="ECO:0000313" key="1">
    <source>
        <dbReference type="EMBL" id="OGG24633.1"/>
    </source>
</evidence>
<accession>A0A1F6AJL7</accession>
<gene>
    <name evidence="1" type="ORF">A3A79_05650</name>
</gene>
<protein>
    <submittedName>
        <fullName evidence="1">Uncharacterized protein</fullName>
    </submittedName>
</protein>